<keyword evidence="3" id="KW-1185">Reference proteome</keyword>
<accession>A0A388KXZ1</accession>
<feature type="compositionally biased region" description="Basic residues" evidence="1">
    <location>
        <begin position="254"/>
        <end position="263"/>
    </location>
</feature>
<sequence length="263" mass="27859">MADATHASLVLAGGEAFSIRSALEEDTCEDPHEDALACATIPASGAEEGVFVMAPIAPTDGGMKSITCSRGFEVPAPIQGDGSTAAHRPLHGPTLRSNVGHHLSVHQRRRRPHDSERRGTSYVKYHRGSLMLGAMTDDELGACLAKNLTEARREARIDSKKAKGVLPRVQSVSWGPASPTPPSDGSVALGAMGVSVAQSPPSVARDRRTRSPAPTSAAGRQRERGDATTRDVGASLLGRTDVPWSYTRKSTTASRKKQPRLGR</sequence>
<feature type="compositionally biased region" description="Basic and acidic residues" evidence="1">
    <location>
        <begin position="220"/>
        <end position="229"/>
    </location>
</feature>
<feature type="compositionally biased region" description="Basic residues" evidence="1">
    <location>
        <begin position="103"/>
        <end position="112"/>
    </location>
</feature>
<comment type="caution">
    <text evidence="2">The sequence shown here is derived from an EMBL/GenBank/DDBJ whole genome shotgun (WGS) entry which is preliminary data.</text>
</comment>
<dbReference type="Gramene" id="GBG74940">
    <property type="protein sequence ID" value="GBG74940"/>
    <property type="gene ID" value="CBR_g19454"/>
</dbReference>
<name>A0A388KXZ1_CHABU</name>
<protein>
    <submittedName>
        <fullName evidence="2">Uncharacterized protein</fullName>
    </submittedName>
</protein>
<dbReference type="AlphaFoldDB" id="A0A388KXZ1"/>
<evidence type="ECO:0000313" key="3">
    <source>
        <dbReference type="Proteomes" id="UP000265515"/>
    </source>
</evidence>
<reference evidence="2 3" key="1">
    <citation type="journal article" date="2018" name="Cell">
        <title>The Chara Genome: Secondary Complexity and Implications for Plant Terrestrialization.</title>
        <authorList>
            <person name="Nishiyama T."/>
            <person name="Sakayama H."/>
            <person name="Vries J.D."/>
            <person name="Buschmann H."/>
            <person name="Saint-Marcoux D."/>
            <person name="Ullrich K.K."/>
            <person name="Haas F.B."/>
            <person name="Vanderstraeten L."/>
            <person name="Becker D."/>
            <person name="Lang D."/>
            <person name="Vosolsobe S."/>
            <person name="Rombauts S."/>
            <person name="Wilhelmsson P.K.I."/>
            <person name="Janitza P."/>
            <person name="Kern R."/>
            <person name="Heyl A."/>
            <person name="Rumpler F."/>
            <person name="Villalobos L.I.A.C."/>
            <person name="Clay J.M."/>
            <person name="Skokan R."/>
            <person name="Toyoda A."/>
            <person name="Suzuki Y."/>
            <person name="Kagoshima H."/>
            <person name="Schijlen E."/>
            <person name="Tajeshwar N."/>
            <person name="Catarino B."/>
            <person name="Hetherington A.J."/>
            <person name="Saltykova A."/>
            <person name="Bonnot C."/>
            <person name="Breuninger H."/>
            <person name="Symeonidi A."/>
            <person name="Radhakrishnan G.V."/>
            <person name="Van Nieuwerburgh F."/>
            <person name="Deforce D."/>
            <person name="Chang C."/>
            <person name="Karol K.G."/>
            <person name="Hedrich R."/>
            <person name="Ulvskov P."/>
            <person name="Glockner G."/>
            <person name="Delwiche C.F."/>
            <person name="Petrasek J."/>
            <person name="Van de Peer Y."/>
            <person name="Friml J."/>
            <person name="Beilby M."/>
            <person name="Dolan L."/>
            <person name="Kohara Y."/>
            <person name="Sugano S."/>
            <person name="Fujiyama A."/>
            <person name="Delaux P.-M."/>
            <person name="Quint M."/>
            <person name="TheiBen G."/>
            <person name="Hagemann M."/>
            <person name="Harholt J."/>
            <person name="Dunand C."/>
            <person name="Zachgo S."/>
            <person name="Langdale J."/>
            <person name="Maumus F."/>
            <person name="Straeten D.V.D."/>
            <person name="Gould S.B."/>
            <person name="Rensing S.A."/>
        </authorList>
    </citation>
    <scope>NUCLEOTIDE SEQUENCE [LARGE SCALE GENOMIC DNA]</scope>
    <source>
        <strain evidence="2 3">S276</strain>
    </source>
</reference>
<proteinExistence type="predicted"/>
<dbReference type="Proteomes" id="UP000265515">
    <property type="component" value="Unassembled WGS sequence"/>
</dbReference>
<feature type="region of interest" description="Disordered" evidence="1">
    <location>
        <begin position="197"/>
        <end position="263"/>
    </location>
</feature>
<gene>
    <name evidence="2" type="ORF">CBR_g19454</name>
</gene>
<feature type="region of interest" description="Disordered" evidence="1">
    <location>
        <begin position="82"/>
        <end position="121"/>
    </location>
</feature>
<organism evidence="2 3">
    <name type="scientific">Chara braunii</name>
    <name type="common">Braun's stonewort</name>
    <dbReference type="NCBI Taxonomy" id="69332"/>
    <lineage>
        <taxon>Eukaryota</taxon>
        <taxon>Viridiplantae</taxon>
        <taxon>Streptophyta</taxon>
        <taxon>Charophyceae</taxon>
        <taxon>Charales</taxon>
        <taxon>Characeae</taxon>
        <taxon>Chara</taxon>
    </lineage>
</organism>
<dbReference type="EMBL" id="BFEA01000214">
    <property type="protein sequence ID" value="GBG74940.1"/>
    <property type="molecule type" value="Genomic_DNA"/>
</dbReference>
<evidence type="ECO:0000313" key="2">
    <source>
        <dbReference type="EMBL" id="GBG74940.1"/>
    </source>
</evidence>
<evidence type="ECO:0000256" key="1">
    <source>
        <dbReference type="SAM" id="MobiDB-lite"/>
    </source>
</evidence>